<evidence type="ECO:0000313" key="3">
    <source>
        <dbReference type="Proteomes" id="UP000041770"/>
    </source>
</evidence>
<evidence type="ECO:0000313" key="4">
    <source>
        <dbReference type="Proteomes" id="UP000044806"/>
    </source>
</evidence>
<dbReference type="Proteomes" id="UP000044806">
    <property type="component" value="Unassembled WGS sequence"/>
</dbReference>
<dbReference type="Proteomes" id="UP000041770">
    <property type="component" value="Unassembled WGS sequence"/>
</dbReference>
<evidence type="ECO:0000313" key="2">
    <source>
        <dbReference type="EMBL" id="CSC95450.1"/>
    </source>
</evidence>
<name>A0A656A476_VIBCL</name>
<gene>
    <name evidence="1" type="ORF">ERS013165_03660</name>
    <name evidence="2" type="ORF">ERS013200_02720</name>
</gene>
<sequence>MRRCQTHRQRLAEVFGAQPHLVALKGLIELMNKSHRNRKIVKRCTWQCLSTLGLTEDGLFNWLPKRLGYGRGRQCVDELVPRLRGMPLNQ</sequence>
<dbReference type="EMBL" id="CWOW01000036">
    <property type="protein sequence ID" value="CSB16939.1"/>
    <property type="molecule type" value="Genomic_DNA"/>
</dbReference>
<dbReference type="EMBL" id="CWQY01000019">
    <property type="protein sequence ID" value="CSC95450.1"/>
    <property type="molecule type" value="Genomic_DNA"/>
</dbReference>
<proteinExistence type="predicted"/>
<organism evidence="2 3">
    <name type="scientific">Vibrio cholerae</name>
    <dbReference type="NCBI Taxonomy" id="666"/>
    <lineage>
        <taxon>Bacteria</taxon>
        <taxon>Pseudomonadati</taxon>
        <taxon>Pseudomonadota</taxon>
        <taxon>Gammaproteobacteria</taxon>
        <taxon>Vibrionales</taxon>
        <taxon>Vibrionaceae</taxon>
        <taxon>Vibrio</taxon>
    </lineage>
</organism>
<reference evidence="3 4" key="1">
    <citation type="submission" date="2015-07" db="EMBL/GenBank/DDBJ databases">
        <authorList>
            <consortium name="Pathogen Informatics"/>
        </authorList>
    </citation>
    <scope>NUCLEOTIDE SEQUENCE [LARGE SCALE GENOMIC DNA]</scope>
    <source>
        <strain evidence="2 3">A316</strain>
        <strain evidence="1 4">A51</strain>
    </source>
</reference>
<dbReference type="AlphaFoldDB" id="A0A656A476"/>
<protein>
    <submittedName>
        <fullName evidence="2">Uncharacterized protein</fullName>
    </submittedName>
</protein>
<evidence type="ECO:0000313" key="1">
    <source>
        <dbReference type="EMBL" id="CSB16939.1"/>
    </source>
</evidence>
<accession>A0A656A476</accession>